<dbReference type="Pfam" id="PF00710">
    <property type="entry name" value="Asparaginase"/>
    <property type="match status" value="1"/>
</dbReference>
<dbReference type="PIRSF" id="PIRSF001220">
    <property type="entry name" value="L-ASNase_gatD"/>
    <property type="match status" value="1"/>
</dbReference>
<gene>
    <name evidence="3" type="ORF">A3D56_02320</name>
</gene>
<sequence length="290" mass="32081">MKIHILNTGGTLGMVGNPLRPAKSAKELMEGLRLPTEIDYTFEDFRLREDSTNWTNADRVEMAESIAKKYENHDAHILFTGTDSLAETTATLCMVFKLSMQKPLIVVGAQMTKDEPGSDAPKQIADSVRISNLFSKEHVVGIYSIAMGNVYDGTRLKKRNESGFDFLSTPGRAIVAHAYPHIRLEPGIRKRDPKTFVQGLRLDIRFSSDIITLYPDADTPPWVIDKIIEGNGEEKISALIFGAKGAGNIPNRTYKKTGKSLIDMIKLATEKGVVVGILSPFDDGQVDLDR</sequence>
<name>A0A1G2MQY3_9BACT</name>
<dbReference type="Gene3D" id="3.40.50.40">
    <property type="match status" value="1"/>
</dbReference>
<protein>
    <recommendedName>
        <fullName evidence="2">L-asparaginase N-terminal domain-containing protein</fullName>
    </recommendedName>
</protein>
<feature type="active site" description="O-isoaspartyl threonine intermediate" evidence="1">
    <location>
        <position position="11"/>
    </location>
</feature>
<dbReference type="Proteomes" id="UP000177943">
    <property type="component" value="Unassembled WGS sequence"/>
</dbReference>
<dbReference type="InterPro" id="IPR037152">
    <property type="entry name" value="L-asparaginase_N_sf"/>
</dbReference>
<evidence type="ECO:0000256" key="1">
    <source>
        <dbReference type="PIRSR" id="PIRSR001220-1"/>
    </source>
</evidence>
<reference evidence="3 4" key="1">
    <citation type="journal article" date="2016" name="Nat. Commun.">
        <title>Thousands of microbial genomes shed light on interconnected biogeochemical processes in an aquifer system.</title>
        <authorList>
            <person name="Anantharaman K."/>
            <person name="Brown C.T."/>
            <person name="Hug L.A."/>
            <person name="Sharon I."/>
            <person name="Castelle C.J."/>
            <person name="Probst A.J."/>
            <person name="Thomas B.C."/>
            <person name="Singh A."/>
            <person name="Wilkins M.J."/>
            <person name="Karaoz U."/>
            <person name="Brodie E.L."/>
            <person name="Williams K.H."/>
            <person name="Hubbard S.S."/>
            <person name="Banfield J.F."/>
        </authorList>
    </citation>
    <scope>NUCLEOTIDE SEQUENCE [LARGE SCALE GENOMIC DNA]</scope>
</reference>
<dbReference type="InterPro" id="IPR036152">
    <property type="entry name" value="Asp/glu_Ase-like_sf"/>
</dbReference>
<evidence type="ECO:0000313" key="4">
    <source>
        <dbReference type="Proteomes" id="UP000177943"/>
    </source>
</evidence>
<dbReference type="PIRSF" id="PIRSF500176">
    <property type="entry name" value="L_ASNase"/>
    <property type="match status" value="1"/>
</dbReference>
<dbReference type="GO" id="GO:0004067">
    <property type="term" value="F:asparaginase activity"/>
    <property type="evidence" value="ECO:0007669"/>
    <property type="project" value="UniProtKB-UniRule"/>
</dbReference>
<proteinExistence type="predicted"/>
<evidence type="ECO:0000259" key="2">
    <source>
        <dbReference type="Pfam" id="PF00710"/>
    </source>
</evidence>
<dbReference type="InterPro" id="IPR006034">
    <property type="entry name" value="Asparaginase/glutaminase-like"/>
</dbReference>
<dbReference type="EMBL" id="MHRP01000034">
    <property type="protein sequence ID" value="OHA26268.1"/>
    <property type="molecule type" value="Genomic_DNA"/>
</dbReference>
<evidence type="ECO:0000313" key="3">
    <source>
        <dbReference type="EMBL" id="OHA26268.1"/>
    </source>
</evidence>
<organism evidence="3 4">
    <name type="scientific">Candidatus Taylorbacteria bacterium RIFCSPHIGHO2_02_FULL_45_35</name>
    <dbReference type="NCBI Taxonomy" id="1802311"/>
    <lineage>
        <taxon>Bacteria</taxon>
        <taxon>Candidatus Tayloriibacteriota</taxon>
    </lineage>
</organism>
<dbReference type="PROSITE" id="PS51732">
    <property type="entry name" value="ASN_GLN_ASE_3"/>
    <property type="match status" value="1"/>
</dbReference>
<dbReference type="PANTHER" id="PTHR11707">
    <property type="entry name" value="L-ASPARAGINASE"/>
    <property type="match status" value="1"/>
</dbReference>
<dbReference type="InterPro" id="IPR027473">
    <property type="entry name" value="L-asparaginase_C"/>
</dbReference>
<dbReference type="PANTHER" id="PTHR11707:SF28">
    <property type="entry name" value="60 KDA LYSOPHOSPHOLIPASE"/>
    <property type="match status" value="1"/>
</dbReference>
<dbReference type="InterPro" id="IPR027474">
    <property type="entry name" value="L-asparaginase_N"/>
</dbReference>
<dbReference type="AlphaFoldDB" id="A0A1G2MQY3"/>
<comment type="caution">
    <text evidence="3">The sequence shown here is derived from an EMBL/GenBank/DDBJ whole genome shotgun (WGS) entry which is preliminary data.</text>
</comment>
<dbReference type="SMART" id="SM00870">
    <property type="entry name" value="Asparaginase"/>
    <property type="match status" value="1"/>
</dbReference>
<dbReference type="SUPFAM" id="SSF53774">
    <property type="entry name" value="Glutaminase/Asparaginase"/>
    <property type="match status" value="1"/>
</dbReference>
<dbReference type="Gene3D" id="3.40.50.1170">
    <property type="entry name" value="L-asparaginase, N-terminal domain"/>
    <property type="match status" value="1"/>
</dbReference>
<feature type="domain" description="L-asparaginase N-terminal" evidence="2">
    <location>
        <begin position="2"/>
        <end position="177"/>
    </location>
</feature>
<accession>A0A1G2MQY3</accession>
<dbReference type="PRINTS" id="PR00139">
    <property type="entry name" value="ASNGLNASE"/>
</dbReference>